<evidence type="ECO:0008006" key="3">
    <source>
        <dbReference type="Google" id="ProtNLM"/>
    </source>
</evidence>
<evidence type="ECO:0000313" key="2">
    <source>
        <dbReference type="Proteomes" id="UP001330749"/>
    </source>
</evidence>
<name>A0ABU6N7T5_9BACI</name>
<evidence type="ECO:0000313" key="1">
    <source>
        <dbReference type="EMBL" id="MED3562259.1"/>
    </source>
</evidence>
<organism evidence="1 2">
    <name type="scientific">Bacillus xiapuensis</name>
    <dbReference type="NCBI Taxonomy" id="2014075"/>
    <lineage>
        <taxon>Bacteria</taxon>
        <taxon>Bacillati</taxon>
        <taxon>Bacillota</taxon>
        <taxon>Bacilli</taxon>
        <taxon>Bacillales</taxon>
        <taxon>Bacillaceae</taxon>
        <taxon>Bacillus</taxon>
    </lineage>
</organism>
<sequence>MNGVIEIKCPCCGEIINLNDSPSKDDDIDEQELAKILNDLNIEFG</sequence>
<comment type="caution">
    <text evidence="1">The sequence shown here is derived from an EMBL/GenBank/DDBJ whole genome shotgun (WGS) entry which is preliminary data.</text>
</comment>
<keyword evidence="2" id="KW-1185">Reference proteome</keyword>
<protein>
    <recommendedName>
        <fullName evidence="3">Lysine biosynthesis protein LysW</fullName>
    </recommendedName>
</protein>
<accession>A0ABU6N7T5</accession>
<gene>
    <name evidence="1" type="ORF">P4447_07310</name>
</gene>
<dbReference type="RefSeq" id="WP_327967160.1">
    <property type="nucleotide sequence ID" value="NZ_JARMQG010000084.1"/>
</dbReference>
<dbReference type="Proteomes" id="UP001330749">
    <property type="component" value="Unassembled WGS sequence"/>
</dbReference>
<dbReference type="EMBL" id="JARMQG010000084">
    <property type="protein sequence ID" value="MED3562259.1"/>
    <property type="molecule type" value="Genomic_DNA"/>
</dbReference>
<proteinExistence type="predicted"/>
<reference evidence="1 2" key="1">
    <citation type="submission" date="2023-03" db="EMBL/GenBank/DDBJ databases">
        <title>Bacillus Genome Sequencing.</title>
        <authorList>
            <person name="Dunlap C."/>
        </authorList>
    </citation>
    <scope>NUCLEOTIDE SEQUENCE [LARGE SCALE GENOMIC DNA]</scope>
    <source>
        <strain evidence="1 2">B-14544</strain>
    </source>
</reference>